<sequence length="51" mass="5773">MTDRTSGQDGYLIPPPVYRRLQLKDRRPDPDTLSRRSGDTGLKAEKKSVLS</sequence>
<comment type="caution">
    <text evidence="2">The sequence shown here is derived from an EMBL/GenBank/DDBJ whole genome shotgun (WGS) entry which is preliminary data.</text>
</comment>
<feature type="compositionally biased region" description="Basic and acidic residues" evidence="1">
    <location>
        <begin position="22"/>
        <end position="51"/>
    </location>
</feature>
<gene>
    <name evidence="2" type="ORF">HMPREF9141_0063</name>
</gene>
<name>F0F397_9BACT</name>
<evidence type="ECO:0000313" key="3">
    <source>
        <dbReference type="Proteomes" id="UP000005697"/>
    </source>
</evidence>
<dbReference type="EMBL" id="AEWX01000001">
    <property type="protein sequence ID" value="EGC21313.1"/>
    <property type="molecule type" value="Genomic_DNA"/>
</dbReference>
<proteinExistence type="predicted"/>
<protein>
    <submittedName>
        <fullName evidence="2">Uncharacterized protein</fullName>
    </submittedName>
</protein>
<feature type="region of interest" description="Disordered" evidence="1">
    <location>
        <begin position="1"/>
        <end position="51"/>
    </location>
</feature>
<evidence type="ECO:0000256" key="1">
    <source>
        <dbReference type="SAM" id="MobiDB-lite"/>
    </source>
</evidence>
<evidence type="ECO:0000313" key="2">
    <source>
        <dbReference type="EMBL" id="EGC21313.1"/>
    </source>
</evidence>
<reference evidence="2 3" key="1">
    <citation type="submission" date="2011-01" db="EMBL/GenBank/DDBJ databases">
        <authorList>
            <person name="Muzny D."/>
            <person name="Qin X."/>
            <person name="Deng J."/>
            <person name="Jiang H."/>
            <person name="Liu Y."/>
            <person name="Qu J."/>
            <person name="Song X.-Z."/>
            <person name="Zhang L."/>
            <person name="Thornton R."/>
            <person name="Coyle M."/>
            <person name="Francisco L."/>
            <person name="Jackson L."/>
            <person name="Javaid M."/>
            <person name="Korchina V."/>
            <person name="Kovar C."/>
            <person name="Mata R."/>
            <person name="Mathew T."/>
            <person name="Ngo R."/>
            <person name="Nguyen L."/>
            <person name="Nguyen N."/>
            <person name="Okwuonu G."/>
            <person name="Ongeri F."/>
            <person name="Pham C."/>
            <person name="Simmons D."/>
            <person name="Wilczek-Boney K."/>
            <person name="Hale W."/>
            <person name="Jakkamsetti A."/>
            <person name="Pham P."/>
            <person name="Ruth R."/>
            <person name="San Lucas F."/>
            <person name="Warren J."/>
            <person name="Zhang J."/>
            <person name="Zhao Z."/>
            <person name="Zhou C."/>
            <person name="Zhu D."/>
            <person name="Lee S."/>
            <person name="Bess C."/>
            <person name="Blankenburg K."/>
            <person name="Forbes L."/>
            <person name="Fu Q."/>
            <person name="Gubbala S."/>
            <person name="Hirani K."/>
            <person name="Jayaseelan J.C."/>
            <person name="Lara F."/>
            <person name="Munidasa M."/>
            <person name="Palculict T."/>
            <person name="Patil S."/>
            <person name="Pu L.-L."/>
            <person name="Saada N."/>
            <person name="Tang L."/>
            <person name="Weissenberger G."/>
            <person name="Zhu Y."/>
            <person name="Hemphill L."/>
            <person name="Shang Y."/>
            <person name="Youmans B."/>
            <person name="Ayvaz T."/>
            <person name="Ross M."/>
            <person name="Santibanez J."/>
            <person name="Aqrawi P."/>
            <person name="Gross S."/>
            <person name="Joshi V."/>
            <person name="Fowler G."/>
            <person name="Nazareth L."/>
            <person name="Reid J."/>
            <person name="Worley K."/>
            <person name="Petrosino J."/>
            <person name="Highlander S."/>
            <person name="Gibbs R."/>
        </authorList>
    </citation>
    <scope>NUCLEOTIDE SEQUENCE [LARGE SCALE GENOMIC DNA]</scope>
    <source>
        <strain evidence="2 3">DSM 16608</strain>
    </source>
</reference>
<dbReference type="STRING" id="888743.HMPREF9141_0063"/>
<keyword evidence="3" id="KW-1185">Reference proteome</keyword>
<organism evidence="2 3">
    <name type="scientific">Prevotella multiformis DSM 16608</name>
    <dbReference type="NCBI Taxonomy" id="888743"/>
    <lineage>
        <taxon>Bacteria</taxon>
        <taxon>Pseudomonadati</taxon>
        <taxon>Bacteroidota</taxon>
        <taxon>Bacteroidia</taxon>
        <taxon>Bacteroidales</taxon>
        <taxon>Prevotellaceae</taxon>
        <taxon>Prevotella</taxon>
    </lineage>
</organism>
<dbReference type="AlphaFoldDB" id="F0F397"/>
<dbReference type="Proteomes" id="UP000005697">
    <property type="component" value="Unassembled WGS sequence"/>
</dbReference>
<dbReference type="HOGENOM" id="CLU_3102250_0_0_10"/>
<accession>F0F397</accession>